<feature type="transmembrane region" description="Helical" evidence="7">
    <location>
        <begin position="251"/>
        <end position="274"/>
    </location>
</feature>
<evidence type="ECO:0000313" key="8">
    <source>
        <dbReference type="EMBL" id="RZQ62998.1"/>
    </source>
</evidence>
<comment type="similarity">
    <text evidence="2">Belongs to the TerC family.</text>
</comment>
<proteinExistence type="inferred from homology"/>
<feature type="transmembrane region" description="Helical" evidence="7">
    <location>
        <begin position="6"/>
        <end position="26"/>
    </location>
</feature>
<accession>A0A4Q7J7T2</accession>
<reference evidence="8 9" key="1">
    <citation type="submission" date="2019-02" db="EMBL/GenBank/DDBJ databases">
        <title>Draft genome sequence of Amycolatopsis sp. 8-3EHSu isolated from roots of Suaeda maritima.</title>
        <authorList>
            <person name="Duangmal K."/>
            <person name="Chantavorakit T."/>
        </authorList>
    </citation>
    <scope>NUCLEOTIDE SEQUENCE [LARGE SCALE GENOMIC DNA]</scope>
    <source>
        <strain evidence="8 9">8-3EHSu</strain>
    </source>
</reference>
<sequence length="357" mass="39400">MNVPLWLWIATIGGLLVLLAVDLVIVDRKPHQVTTGEAARWVTFYIACAVAFGIGVWYFGGHDSGVEFFTGYITEYSLSVDNLFIFMVIMSSFKVPAIHQHRVLLIGILLALVMRGAFIAIGAALIAQFVWVFFLFGAILIWTAISMVRGNDEHEEYHENAVTRWVRKIFPVTDDYVGHKSIVKRDGKRWITPMFVVIVAIGSADLLFAVDSIPAIFGITQDAFLVFTANAFALMGLRQLYFLLGGLVTKLVYLSYGLAIILAFIGAKLFLHALHEYHLVPDWLDINNWVSLGVIVTVLTATTVLSLLKTRKDPEAASGPKLDLNAASPEERAAQEQEAANKAERAEAASSGGEQDR</sequence>
<feature type="transmembrane region" description="Helical" evidence="7">
    <location>
        <begin position="190"/>
        <end position="217"/>
    </location>
</feature>
<dbReference type="GO" id="GO:0016020">
    <property type="term" value="C:membrane"/>
    <property type="evidence" value="ECO:0007669"/>
    <property type="project" value="UniProtKB-SubCell"/>
</dbReference>
<comment type="subcellular location">
    <subcellularLocation>
        <location evidence="1">Membrane</location>
        <topology evidence="1">Multi-pass membrane protein</topology>
    </subcellularLocation>
</comment>
<keyword evidence="5 7" id="KW-0472">Membrane</keyword>
<dbReference type="EMBL" id="SFCC01000007">
    <property type="protein sequence ID" value="RZQ62998.1"/>
    <property type="molecule type" value="Genomic_DNA"/>
</dbReference>
<dbReference type="PANTHER" id="PTHR30238:SF0">
    <property type="entry name" value="THYLAKOID MEMBRANE PROTEIN TERC, CHLOROPLASTIC"/>
    <property type="match status" value="1"/>
</dbReference>
<dbReference type="Proteomes" id="UP000292003">
    <property type="component" value="Unassembled WGS sequence"/>
</dbReference>
<feature type="transmembrane region" description="Helical" evidence="7">
    <location>
        <begin position="223"/>
        <end position="244"/>
    </location>
</feature>
<feature type="compositionally biased region" description="Basic and acidic residues" evidence="6">
    <location>
        <begin position="329"/>
        <end position="347"/>
    </location>
</feature>
<dbReference type="InterPro" id="IPR022369">
    <property type="entry name" value="Integral_membrane_TerC_rswitch"/>
</dbReference>
<evidence type="ECO:0000256" key="5">
    <source>
        <dbReference type="ARBA" id="ARBA00023136"/>
    </source>
</evidence>
<keyword evidence="4 7" id="KW-1133">Transmembrane helix</keyword>
<dbReference type="PANTHER" id="PTHR30238">
    <property type="entry name" value="MEMBRANE BOUND PREDICTED REDOX MODULATOR"/>
    <property type="match status" value="1"/>
</dbReference>
<keyword evidence="9" id="KW-1185">Reference proteome</keyword>
<protein>
    <submittedName>
        <fullName evidence="8">TerC family protein</fullName>
    </submittedName>
</protein>
<evidence type="ECO:0000313" key="9">
    <source>
        <dbReference type="Proteomes" id="UP000292003"/>
    </source>
</evidence>
<evidence type="ECO:0000256" key="1">
    <source>
        <dbReference type="ARBA" id="ARBA00004141"/>
    </source>
</evidence>
<dbReference type="OrthoDB" id="5242957at2"/>
<feature type="transmembrane region" description="Helical" evidence="7">
    <location>
        <begin position="38"/>
        <end position="60"/>
    </location>
</feature>
<dbReference type="InterPro" id="IPR005496">
    <property type="entry name" value="Integral_membrane_TerC"/>
</dbReference>
<feature type="transmembrane region" description="Helical" evidence="7">
    <location>
        <begin position="129"/>
        <end position="148"/>
    </location>
</feature>
<comment type="caution">
    <text evidence="8">The sequence shown here is derived from an EMBL/GenBank/DDBJ whole genome shotgun (WGS) entry which is preliminary data.</text>
</comment>
<organism evidence="8 9">
    <name type="scientific">Amycolatopsis suaedae</name>
    <dbReference type="NCBI Taxonomy" id="2510978"/>
    <lineage>
        <taxon>Bacteria</taxon>
        <taxon>Bacillati</taxon>
        <taxon>Actinomycetota</taxon>
        <taxon>Actinomycetes</taxon>
        <taxon>Pseudonocardiales</taxon>
        <taxon>Pseudonocardiaceae</taxon>
        <taxon>Amycolatopsis</taxon>
    </lineage>
</organism>
<evidence type="ECO:0000256" key="2">
    <source>
        <dbReference type="ARBA" id="ARBA00007511"/>
    </source>
</evidence>
<gene>
    <name evidence="8" type="ORF">EWH70_14990</name>
</gene>
<feature type="compositionally biased region" description="Low complexity" evidence="6">
    <location>
        <begin position="348"/>
        <end position="357"/>
    </location>
</feature>
<dbReference type="NCBIfam" id="TIGR03718">
    <property type="entry name" value="R_switched_Alx"/>
    <property type="match status" value="1"/>
</dbReference>
<dbReference type="Pfam" id="PF03741">
    <property type="entry name" value="TerC"/>
    <property type="match status" value="1"/>
</dbReference>
<name>A0A4Q7J7T2_9PSEU</name>
<feature type="transmembrane region" description="Helical" evidence="7">
    <location>
        <begin position="286"/>
        <end position="308"/>
    </location>
</feature>
<evidence type="ECO:0000256" key="3">
    <source>
        <dbReference type="ARBA" id="ARBA00022692"/>
    </source>
</evidence>
<keyword evidence="3 7" id="KW-0812">Transmembrane</keyword>
<feature type="region of interest" description="Disordered" evidence="6">
    <location>
        <begin position="314"/>
        <end position="357"/>
    </location>
</feature>
<dbReference type="AlphaFoldDB" id="A0A4Q7J7T2"/>
<evidence type="ECO:0000256" key="7">
    <source>
        <dbReference type="SAM" id="Phobius"/>
    </source>
</evidence>
<evidence type="ECO:0000256" key="4">
    <source>
        <dbReference type="ARBA" id="ARBA00022989"/>
    </source>
</evidence>
<dbReference type="RefSeq" id="WP_130476002.1">
    <property type="nucleotide sequence ID" value="NZ_SFCC01000007.1"/>
</dbReference>
<evidence type="ECO:0000256" key="6">
    <source>
        <dbReference type="SAM" id="MobiDB-lite"/>
    </source>
</evidence>
<feature type="transmembrane region" description="Helical" evidence="7">
    <location>
        <begin position="72"/>
        <end position="91"/>
    </location>
</feature>
<feature type="transmembrane region" description="Helical" evidence="7">
    <location>
        <begin position="103"/>
        <end position="123"/>
    </location>
</feature>